<organism evidence="2">
    <name type="scientific">viral metagenome</name>
    <dbReference type="NCBI Taxonomy" id="1070528"/>
    <lineage>
        <taxon>unclassified sequences</taxon>
        <taxon>metagenomes</taxon>
        <taxon>organismal metagenomes</taxon>
    </lineage>
</organism>
<keyword evidence="1" id="KW-1133">Transmembrane helix</keyword>
<accession>A0A6C0JEA7</accession>
<proteinExistence type="predicted"/>
<protein>
    <submittedName>
        <fullName evidence="2">Uncharacterized protein</fullName>
    </submittedName>
</protein>
<evidence type="ECO:0000256" key="1">
    <source>
        <dbReference type="SAM" id="Phobius"/>
    </source>
</evidence>
<reference evidence="2" key="1">
    <citation type="journal article" date="2020" name="Nature">
        <title>Giant virus diversity and host interactions through global metagenomics.</title>
        <authorList>
            <person name="Schulz F."/>
            <person name="Roux S."/>
            <person name="Paez-Espino D."/>
            <person name="Jungbluth S."/>
            <person name="Walsh D.A."/>
            <person name="Denef V.J."/>
            <person name="McMahon K.D."/>
            <person name="Konstantinidis K.T."/>
            <person name="Eloe-Fadrosh E.A."/>
            <person name="Kyrpides N.C."/>
            <person name="Woyke T."/>
        </authorList>
    </citation>
    <scope>NUCLEOTIDE SEQUENCE</scope>
    <source>
        <strain evidence="2">GVMAG-M-3300025880-56</strain>
    </source>
</reference>
<feature type="transmembrane region" description="Helical" evidence="1">
    <location>
        <begin position="6"/>
        <end position="21"/>
    </location>
</feature>
<dbReference type="EMBL" id="MN740351">
    <property type="protein sequence ID" value="QHU01974.1"/>
    <property type="molecule type" value="Genomic_DNA"/>
</dbReference>
<name>A0A6C0JEA7_9ZZZZ</name>
<dbReference type="AlphaFoldDB" id="A0A6C0JEA7"/>
<keyword evidence="1" id="KW-0812">Transmembrane</keyword>
<keyword evidence="1" id="KW-0472">Membrane</keyword>
<sequence>MYIWIIVIIVIILGLIAFYFIKNKTRNSAPESNNAESIYLNEEFLDSHINQMNTKNNSTSITPHKLQQTILPENMSLDNVELKYGSNARKVVNCVRHWPEGGEQLNACIVSDRDWWCKVEGLQWEESCVNCGVNLNECYSMSLLYDKLRKDGLIPNYF</sequence>
<evidence type="ECO:0000313" key="2">
    <source>
        <dbReference type="EMBL" id="QHU01974.1"/>
    </source>
</evidence>